<dbReference type="PROSITE" id="PS50937">
    <property type="entry name" value="HTH_MERR_2"/>
    <property type="match status" value="1"/>
</dbReference>
<dbReference type="Gene3D" id="1.10.1660.10">
    <property type="match status" value="1"/>
</dbReference>
<dbReference type="GO" id="GO:0003677">
    <property type="term" value="F:DNA binding"/>
    <property type="evidence" value="ECO:0007669"/>
    <property type="project" value="UniProtKB-KW"/>
</dbReference>
<evidence type="ECO:0000313" key="3">
    <source>
        <dbReference type="EMBL" id="SVD01334.1"/>
    </source>
</evidence>
<accession>A0A382RUI8</accession>
<dbReference type="Pfam" id="PF13411">
    <property type="entry name" value="MerR_1"/>
    <property type="match status" value="1"/>
</dbReference>
<dbReference type="SUPFAM" id="SSF46955">
    <property type="entry name" value="Putative DNA-binding domain"/>
    <property type="match status" value="1"/>
</dbReference>
<evidence type="ECO:0000259" key="2">
    <source>
        <dbReference type="PROSITE" id="PS50937"/>
    </source>
</evidence>
<reference evidence="3" key="1">
    <citation type="submission" date="2018-05" db="EMBL/GenBank/DDBJ databases">
        <authorList>
            <person name="Lanie J.A."/>
            <person name="Ng W.-L."/>
            <person name="Kazmierczak K.M."/>
            <person name="Andrzejewski T.M."/>
            <person name="Davidsen T.M."/>
            <person name="Wayne K.J."/>
            <person name="Tettelin H."/>
            <person name="Glass J.I."/>
            <person name="Rusch D."/>
            <person name="Podicherti R."/>
            <person name="Tsui H.-C.T."/>
            <person name="Winkler M.E."/>
        </authorList>
    </citation>
    <scope>NUCLEOTIDE SEQUENCE</scope>
</reference>
<organism evidence="3">
    <name type="scientific">marine metagenome</name>
    <dbReference type="NCBI Taxonomy" id="408172"/>
    <lineage>
        <taxon>unclassified sequences</taxon>
        <taxon>metagenomes</taxon>
        <taxon>ecological metagenomes</taxon>
    </lineage>
</organism>
<dbReference type="InterPro" id="IPR047057">
    <property type="entry name" value="MerR_fam"/>
</dbReference>
<dbReference type="AlphaFoldDB" id="A0A382RUI8"/>
<dbReference type="GO" id="GO:0003700">
    <property type="term" value="F:DNA-binding transcription factor activity"/>
    <property type="evidence" value="ECO:0007669"/>
    <property type="project" value="InterPro"/>
</dbReference>
<dbReference type="SMART" id="SM00422">
    <property type="entry name" value="HTH_MERR"/>
    <property type="match status" value="1"/>
</dbReference>
<protein>
    <recommendedName>
        <fullName evidence="2">HTH merR-type domain-containing protein</fullName>
    </recommendedName>
</protein>
<gene>
    <name evidence="3" type="ORF">METZ01_LOCUS354188</name>
</gene>
<keyword evidence="1" id="KW-0238">DNA-binding</keyword>
<sequence length="123" mass="14482">MNSRSSGKLYYSISEVSELTELEATVLRYWEKEFPQLRPKHNRGGKRMYREKDIRVIREIKRLTRDEGFTIAGAKKRIQEFSKGAKTAEAKLDRVTPVNNSNLPPELLDYLHKELNEIREMLE</sequence>
<dbReference type="CDD" id="cd04765">
    <property type="entry name" value="HTH_MlrA-like_sg2"/>
    <property type="match status" value="1"/>
</dbReference>
<dbReference type="InterPro" id="IPR009061">
    <property type="entry name" value="DNA-bd_dom_put_sf"/>
</dbReference>
<evidence type="ECO:0000256" key="1">
    <source>
        <dbReference type="ARBA" id="ARBA00023125"/>
    </source>
</evidence>
<dbReference type="PANTHER" id="PTHR30204:SF15">
    <property type="entry name" value="BLL5018 PROTEIN"/>
    <property type="match status" value="1"/>
</dbReference>
<dbReference type="InterPro" id="IPR000551">
    <property type="entry name" value="MerR-type_HTH_dom"/>
</dbReference>
<name>A0A382RUI8_9ZZZZ</name>
<feature type="domain" description="HTH merR-type" evidence="2">
    <location>
        <begin position="10"/>
        <end position="80"/>
    </location>
</feature>
<proteinExistence type="predicted"/>
<dbReference type="EMBL" id="UINC01124291">
    <property type="protein sequence ID" value="SVD01334.1"/>
    <property type="molecule type" value="Genomic_DNA"/>
</dbReference>
<dbReference type="PANTHER" id="PTHR30204">
    <property type="entry name" value="REDOX-CYCLING DRUG-SENSING TRANSCRIPTIONAL ACTIVATOR SOXR"/>
    <property type="match status" value="1"/>
</dbReference>